<accession>A0A6J7A6L3</accession>
<name>A0A6J7A6L3_9ZZZZ</name>
<protein>
    <submittedName>
        <fullName evidence="1">Unannotated protein</fullName>
    </submittedName>
</protein>
<proteinExistence type="predicted"/>
<sequence length="299" mass="34068">MSYTEIARLRDLFAQDLSPRLLNNAQRLILIVITTYEGEKGCYVGSKRLEAVTGLGARALLENMHYLADGSKWVRNERVPCSHSDCLDKDIAHLNIIKRNARAYKGTQQNYRVDLNQYERLLSMRHGAPFSSVTDLQSVHLETVEHAPESVTVRATVHPYRQDKQEKQLQESGYVILFNNLIKSRVEPTKLFRADPTLVRLLDDLKAKSFTFKAIEQALEAVGGDWVKSPKGFTITALRTLLEAEPDWNMNDNKPPHCGECDPVTRKLSYEYEIKSNPPGATRSECDKCNPYGMRNERL</sequence>
<gene>
    <name evidence="1" type="ORF">UFOPK3197_00682</name>
</gene>
<organism evidence="1">
    <name type="scientific">freshwater metagenome</name>
    <dbReference type="NCBI Taxonomy" id="449393"/>
    <lineage>
        <taxon>unclassified sequences</taxon>
        <taxon>metagenomes</taxon>
        <taxon>ecological metagenomes</taxon>
    </lineage>
</organism>
<dbReference type="AlphaFoldDB" id="A0A6J7A6L3"/>
<dbReference type="EMBL" id="CAFABI010000064">
    <property type="protein sequence ID" value="CAB4828394.1"/>
    <property type="molecule type" value="Genomic_DNA"/>
</dbReference>
<evidence type="ECO:0000313" key="1">
    <source>
        <dbReference type="EMBL" id="CAB4828394.1"/>
    </source>
</evidence>
<reference evidence="1" key="1">
    <citation type="submission" date="2020-05" db="EMBL/GenBank/DDBJ databases">
        <authorList>
            <person name="Chiriac C."/>
            <person name="Salcher M."/>
            <person name="Ghai R."/>
            <person name="Kavagutti S V."/>
        </authorList>
    </citation>
    <scope>NUCLEOTIDE SEQUENCE</scope>
</reference>